<dbReference type="SMART" id="SM00150">
    <property type="entry name" value="SPEC"/>
    <property type="match status" value="6"/>
</dbReference>
<dbReference type="Gene3D" id="1.20.58.60">
    <property type="match status" value="5"/>
</dbReference>
<dbReference type="GeneTree" id="ENSGT00940000161549"/>
<evidence type="ECO:0000256" key="5">
    <source>
        <dbReference type="SAM" id="Coils"/>
    </source>
</evidence>
<feature type="region of interest" description="Disordered" evidence="6">
    <location>
        <begin position="1390"/>
        <end position="1448"/>
    </location>
</feature>
<dbReference type="Proteomes" id="UP000261540">
    <property type="component" value="Unplaced"/>
</dbReference>
<feature type="compositionally biased region" description="Polar residues" evidence="6">
    <location>
        <begin position="1635"/>
        <end position="1644"/>
    </location>
</feature>
<organism evidence="8 9">
    <name type="scientific">Paramormyrops kingsleyae</name>
    <dbReference type="NCBI Taxonomy" id="1676925"/>
    <lineage>
        <taxon>Eukaryota</taxon>
        <taxon>Metazoa</taxon>
        <taxon>Chordata</taxon>
        <taxon>Craniata</taxon>
        <taxon>Vertebrata</taxon>
        <taxon>Euteleostomi</taxon>
        <taxon>Actinopterygii</taxon>
        <taxon>Neopterygii</taxon>
        <taxon>Teleostei</taxon>
        <taxon>Osteoglossocephala</taxon>
        <taxon>Osteoglossomorpha</taxon>
        <taxon>Osteoglossiformes</taxon>
        <taxon>Mormyridae</taxon>
        <taxon>Paramormyrops</taxon>
    </lineage>
</organism>
<keyword evidence="5" id="KW-0175">Coiled coil</keyword>
<dbReference type="SMART" id="SM00233">
    <property type="entry name" value="PH"/>
    <property type="match status" value="1"/>
</dbReference>
<feature type="compositionally biased region" description="Low complexity" evidence="6">
    <location>
        <begin position="1247"/>
        <end position="1257"/>
    </location>
</feature>
<dbReference type="SUPFAM" id="SSF50729">
    <property type="entry name" value="PH domain-like"/>
    <property type="match status" value="1"/>
</dbReference>
<feature type="compositionally biased region" description="Polar residues" evidence="6">
    <location>
        <begin position="2251"/>
        <end position="2261"/>
    </location>
</feature>
<feature type="region of interest" description="Disordered" evidence="6">
    <location>
        <begin position="78"/>
        <end position="144"/>
    </location>
</feature>
<feature type="region of interest" description="Disordered" evidence="6">
    <location>
        <begin position="1247"/>
        <end position="1267"/>
    </location>
</feature>
<proteinExistence type="inferred from homology"/>
<dbReference type="GO" id="GO:0051693">
    <property type="term" value="P:actin filament capping"/>
    <property type="evidence" value="ECO:0007669"/>
    <property type="project" value="UniProtKB-KW"/>
</dbReference>
<feature type="region of interest" description="Disordered" evidence="6">
    <location>
        <begin position="1595"/>
        <end position="1648"/>
    </location>
</feature>
<dbReference type="Pfam" id="PF00169">
    <property type="entry name" value="PH"/>
    <property type="match status" value="1"/>
</dbReference>
<feature type="compositionally biased region" description="Low complexity" evidence="6">
    <location>
        <begin position="1397"/>
        <end position="1421"/>
    </location>
</feature>
<reference evidence="8" key="1">
    <citation type="submission" date="2025-08" db="UniProtKB">
        <authorList>
            <consortium name="Ensembl"/>
        </authorList>
    </citation>
    <scope>IDENTIFICATION</scope>
</reference>
<dbReference type="Ensembl" id="ENSPKIT00000031307.1">
    <property type="protein sequence ID" value="ENSPKIP00000007258.1"/>
    <property type="gene ID" value="ENSPKIG00000023220.1"/>
</dbReference>
<dbReference type="Pfam" id="PF00435">
    <property type="entry name" value="Spectrin"/>
    <property type="match status" value="4"/>
</dbReference>
<dbReference type="Gene3D" id="2.30.29.30">
    <property type="entry name" value="Pleckstrin-homology domain (PH domain)/Phosphotyrosine-binding domain (PTB)"/>
    <property type="match status" value="1"/>
</dbReference>
<accession>A0A3B3QMC2</accession>
<evidence type="ECO:0000256" key="4">
    <source>
        <dbReference type="ARBA" id="ARBA00023203"/>
    </source>
</evidence>
<dbReference type="FunFam" id="2.30.29.30:FF:000024">
    <property type="entry name" value="Spectrin beta chain"/>
    <property type="match status" value="1"/>
</dbReference>
<evidence type="ECO:0000259" key="7">
    <source>
        <dbReference type="PROSITE" id="PS50003"/>
    </source>
</evidence>
<dbReference type="PRINTS" id="PR00683">
    <property type="entry name" value="SPECTRINPH"/>
</dbReference>
<dbReference type="InterPro" id="IPR001605">
    <property type="entry name" value="PH_dom-spectrin-type"/>
</dbReference>
<keyword evidence="9" id="KW-1185">Reference proteome</keyword>
<keyword evidence="3" id="KW-0677">Repeat</keyword>
<evidence type="ECO:0000256" key="1">
    <source>
        <dbReference type="ARBA" id="ARBA00006826"/>
    </source>
</evidence>
<feature type="coiled-coil region" evidence="5">
    <location>
        <begin position="1009"/>
        <end position="1043"/>
    </location>
</feature>
<feature type="region of interest" description="Disordered" evidence="6">
    <location>
        <begin position="2192"/>
        <end position="2272"/>
    </location>
</feature>
<dbReference type="GO" id="GO:0003779">
    <property type="term" value="F:actin binding"/>
    <property type="evidence" value="ECO:0007669"/>
    <property type="project" value="UniProtKB-KW"/>
</dbReference>
<dbReference type="InterPro" id="IPR011993">
    <property type="entry name" value="PH-like_dom_sf"/>
</dbReference>
<feature type="region of interest" description="Disordered" evidence="6">
    <location>
        <begin position="539"/>
        <end position="576"/>
    </location>
</feature>
<feature type="compositionally biased region" description="Polar residues" evidence="6">
    <location>
        <begin position="2206"/>
        <end position="2215"/>
    </location>
</feature>
<feature type="coiled-coil region" evidence="5">
    <location>
        <begin position="279"/>
        <end position="372"/>
    </location>
</feature>
<dbReference type="InterPro" id="IPR002017">
    <property type="entry name" value="Spectrin_repeat"/>
</dbReference>
<comment type="similarity">
    <text evidence="1">Belongs to the spectrin family.</text>
</comment>
<feature type="region of interest" description="Disordered" evidence="6">
    <location>
        <begin position="2145"/>
        <end position="2180"/>
    </location>
</feature>
<protein>
    <submittedName>
        <fullName evidence="8">Spectrin beta chain, non-erythrocytic 2-like</fullName>
    </submittedName>
</protein>
<evidence type="ECO:0000313" key="9">
    <source>
        <dbReference type="Proteomes" id="UP000261540"/>
    </source>
</evidence>
<feature type="compositionally biased region" description="Polar residues" evidence="6">
    <location>
        <begin position="180"/>
        <end position="196"/>
    </location>
</feature>
<evidence type="ECO:0000256" key="2">
    <source>
        <dbReference type="ARBA" id="ARBA00022467"/>
    </source>
</evidence>
<dbReference type="InterPro" id="IPR001849">
    <property type="entry name" value="PH_domain"/>
</dbReference>
<keyword evidence="2" id="KW-0117">Actin capping</keyword>
<dbReference type="SUPFAM" id="SSF46966">
    <property type="entry name" value="Spectrin repeat"/>
    <property type="match status" value="4"/>
</dbReference>
<dbReference type="CTD" id="101929726"/>
<feature type="compositionally biased region" description="Basic and acidic residues" evidence="6">
    <location>
        <begin position="1910"/>
        <end position="1935"/>
    </location>
</feature>
<feature type="region of interest" description="Disordered" evidence="6">
    <location>
        <begin position="2288"/>
        <end position="2324"/>
    </location>
</feature>
<dbReference type="CDD" id="cd00176">
    <property type="entry name" value="SPEC"/>
    <property type="match status" value="3"/>
</dbReference>
<dbReference type="InterPro" id="IPR018159">
    <property type="entry name" value="Spectrin/alpha-actinin"/>
</dbReference>
<dbReference type="GO" id="GO:0005543">
    <property type="term" value="F:phospholipid binding"/>
    <property type="evidence" value="ECO:0007669"/>
    <property type="project" value="InterPro"/>
</dbReference>
<dbReference type="PROSITE" id="PS50003">
    <property type="entry name" value="PH_DOMAIN"/>
    <property type="match status" value="1"/>
</dbReference>
<name>A0A3B3QMC2_9TELE</name>
<evidence type="ECO:0000313" key="8">
    <source>
        <dbReference type="Ensembl" id="ENSPKIP00000007258.1"/>
    </source>
</evidence>
<feature type="domain" description="PH" evidence="7">
    <location>
        <begin position="2035"/>
        <end position="2143"/>
    </location>
</feature>
<reference evidence="8" key="2">
    <citation type="submission" date="2025-09" db="UniProtKB">
        <authorList>
            <consortium name="Ensembl"/>
        </authorList>
    </citation>
    <scope>IDENTIFICATION</scope>
</reference>
<dbReference type="STRING" id="1676925.ENSPKIP00000007258"/>
<evidence type="ECO:0000256" key="3">
    <source>
        <dbReference type="ARBA" id="ARBA00022737"/>
    </source>
</evidence>
<dbReference type="PANTHER" id="PTHR11915">
    <property type="entry name" value="SPECTRIN/FILAMIN RELATED CYTOSKELETAL PROTEIN"/>
    <property type="match status" value="1"/>
</dbReference>
<feature type="compositionally biased region" description="Basic and acidic residues" evidence="6">
    <location>
        <begin position="1433"/>
        <end position="1448"/>
    </location>
</feature>
<sequence length="2338" mass="259267">MSESIVRKIQPFTIGTKLSIPAVAKCPEFADPFLPSQPLDNRKLPRNLNDQVSLYLGQAQAQGRHAESRFSPVAARVAQVERQREEPAEEDDLNRNAVSPTAASRSIRKITISGSGETSRDVAKLPGARASPELEKINNNNNNNNIGVKGFPRIIGVTCENKPHSHFKVLLRKDAKDEQQSQTSQGRLGLQPSGNKAGTAIQAPEPRPASPRRCPPRRESPTSRNTAALSGVKPIPAQKACSFTQRNALFNKEVLQAEEWIKDKLRDLKDGCSVQRCPLQDWEEVSQTLQRDLKDFENNLIQLNQMGEQLVCWANPTSELVKKQLAQLREQWQALKQTAAGQARALGGARSLQEFNQKVDRLEVWIKEKQEEEQSLVKDLGENIDKMQLTRRILDLKQDEQHYRALHEEINHLALKLEKQGKMESKNISVRRKLINKMWLKVQTLLKDYHESLQLALEVSSIYQQADSILCAISDKGKSTCAPDERGSSGDREIRDIASQIMMLDVTVSQLSNPHPALAKRVVQRQSEVREAWAALQKAIRKEKPAPPSPGSNFTREDGDPLTPAGESQGSVGTETHRIMGKEVKEEQNRLKGCVGARDAGSEAMPIDSQEAEAILRSCATQVPGSGSGHADDVIRKSQAEGERAVPRETKPGVAAARGQSQLYTQLQKFTVSADKTLTWLKDNVAMATHICCTANLDGFEAAKRCQAALEEEILSNGARIEVVKKEGRSLVRAQHPGSAKIEEFLGQLEALWEELKRRHQRNVVVLQESEKLNVKAMNVLKDLNTLETWLQSVERSIRQSSLAGDPESMSAAERESCLLEREVSCRGLELRVLRQEVDKLRCRRHVHAERLPARMAEVEEKFRSVRSALTQQSAELQDTRMLTEFLERVELEEGQVLHGSHGDNPGQPLQHDLEGGPSLTGPAGMPLMEDIGDPVEELREAVVMLNDTARERGRSLSQDQGIQELLSRYSSLGVRLQQDLSRSEELSGIIQEAETDMAVKCEPHRCGLERLREQQDELEVDYEVLREDMEEARRSAAQLQVLCPDRMHALDGEARATLQAWEKLGAAMAENRARLQNFARLQDFFQNYLAMISWTEDTRARIFDNVGHRGSASQQPTVTELDLMIEQKFEEFDVLAAAGQELIDEEHHLTDMIRERTEELQSMLGWILVRWRAQKHQWHLGKPKLEPKGDVIYSEATVCTLAQQSVSPHCGTQQTAKMAATGDTCGQLEGCGREPSESGYEVMGSISPSGNGSSASCPAEVHQGPMATETPRSPFLVMKEPSTPALGGTVNLILSFGKMGDSQLQMQEATEEAEVTEPLHRPAESPSSACKNFWSRCQGLLGNTFGSLKRKRKIYRQSADEVSTYLHVKDNKAASPEYENITLPRSATKVKVPMASSSSSSSGSSSSTSLLKSSPSSVIDSLKRRSKKRKRKGEERRHTIQRVMGEELAKSVPPSLVQQVIHSTNTWPLKERKKASKEAAAPSGTETQDYMRNPLLKDIDAECTGDSLLVQPGVEKTPGSSPAEHGKNHCRYLSLGSVLSFDLPKDFSLIPSIPDVITICPADPKGTDHLRNYTDPLDPNGRYSCTERHTTMTTFKQTRSPPVCPGEAAKPSPTGKLTTSVVSHGIGPPERFKPSQNHSQTTVSSDLSDLRLSLSDVNGQHEQLGQEQDKMAVILDFSGPMPSESFIPCVLREKEHLNKDVNGEKSTVVSASHMCPSVHTKVQDLKEHRYHKNSISGSNVASNILKSPRASAGGTESSVGLGAHRSESMTICTEAAHQVPSNLLRGTVGKAIFVQTDNCDRDPTGFKMKVLPTAEDNVHPDHQQFEEEEEELQDIWNQTNGYRQSICSDIMYQTHQEEMANSPASQPQESRTQGQAMLYRKLVTASAPNLLVAEFRLPPSVQSLLGYNKDPKRESKSLSKGDRKSWAAFPEKEPMSGQVSLVNETASNSMKLPDTEDQEKYIYHYREEEEDEEEDLKEGTGCPKDQFMSLFSVHMGLEEARYPAMGSDCDRDEHGNTNTPGRHCNSMNGGKPEFQSMEGTLERKHKLQFGGKRAPCRAWSTYHAVLFRQTLCFYQDRKDTLKSSVAGLPLHVTGAECVPVPEYSKRANCFSLRLRDGSEYLLSASSRFLMKKWMLKIQANSVLSEANPPRPLPPASVEDRTLDTGGVAPSSPLGCSQAGTAKRKEIVVLPRDGAQIPDGHRRNLQDLSSASSSHKGYYYGSLRQRPPQSPTEAAPSIPRTSPSSKRRSHSFTSATYQKITPVTVPPGSRDGGSSYTVTLFIRDQVSEAEPASTGPDLAPATSWTQGPLTDSPHGRSYASLPRPRNKSVFKKFFGKRE</sequence>
<evidence type="ECO:0000256" key="6">
    <source>
        <dbReference type="SAM" id="MobiDB-lite"/>
    </source>
</evidence>
<keyword evidence="4" id="KW-0009">Actin-binding</keyword>
<feature type="region of interest" description="Disordered" evidence="6">
    <location>
        <begin position="173"/>
        <end position="229"/>
    </location>
</feature>
<feature type="region of interest" description="Disordered" evidence="6">
    <location>
        <begin position="1903"/>
        <end position="1935"/>
    </location>
</feature>
<feature type="region of interest" description="Disordered" evidence="6">
    <location>
        <begin position="1468"/>
        <end position="1489"/>
    </location>
</feature>